<accession>A0ABR8GVF6</accession>
<organism evidence="1 2">
    <name type="scientific">Scytonema hofmannii FACHB-248</name>
    <dbReference type="NCBI Taxonomy" id="1842502"/>
    <lineage>
        <taxon>Bacteria</taxon>
        <taxon>Bacillati</taxon>
        <taxon>Cyanobacteriota</taxon>
        <taxon>Cyanophyceae</taxon>
        <taxon>Nostocales</taxon>
        <taxon>Scytonemataceae</taxon>
        <taxon>Scytonema</taxon>
    </lineage>
</organism>
<keyword evidence="2" id="KW-1185">Reference proteome</keyword>
<protein>
    <submittedName>
        <fullName evidence="1">Uncharacterized protein</fullName>
    </submittedName>
</protein>
<evidence type="ECO:0000313" key="2">
    <source>
        <dbReference type="Proteomes" id="UP000660380"/>
    </source>
</evidence>
<gene>
    <name evidence="1" type="ORF">H6G81_23990</name>
</gene>
<name>A0ABR8GVF6_9CYAN</name>
<dbReference type="RefSeq" id="WP_144238268.1">
    <property type="nucleotide sequence ID" value="NZ_JACJTA010000065.1"/>
</dbReference>
<proteinExistence type="predicted"/>
<comment type="caution">
    <text evidence="1">The sequence shown here is derived from an EMBL/GenBank/DDBJ whole genome shotgun (WGS) entry which is preliminary data.</text>
</comment>
<dbReference type="Proteomes" id="UP000660380">
    <property type="component" value="Unassembled WGS sequence"/>
</dbReference>
<evidence type="ECO:0000313" key="1">
    <source>
        <dbReference type="EMBL" id="MBD2607502.1"/>
    </source>
</evidence>
<sequence length="62" mass="6959">MTRQIIDISLQSVKSAWHLYEIVTCATAHEDMSKFLTMCCLRLKARNLSQEQGLGSDDGRAS</sequence>
<dbReference type="EMBL" id="JACJTA010000065">
    <property type="protein sequence ID" value="MBD2607502.1"/>
    <property type="molecule type" value="Genomic_DNA"/>
</dbReference>
<reference evidence="1 2" key="1">
    <citation type="journal article" date="2020" name="ISME J.">
        <title>Comparative genomics reveals insights into cyanobacterial evolution and habitat adaptation.</title>
        <authorList>
            <person name="Chen M.Y."/>
            <person name="Teng W.K."/>
            <person name="Zhao L."/>
            <person name="Hu C.X."/>
            <person name="Zhou Y.K."/>
            <person name="Han B.P."/>
            <person name="Song L.R."/>
            <person name="Shu W.S."/>
        </authorList>
    </citation>
    <scope>NUCLEOTIDE SEQUENCE [LARGE SCALE GENOMIC DNA]</scope>
    <source>
        <strain evidence="1 2">FACHB-248</strain>
    </source>
</reference>